<name>A0A8J3HYX6_9RICK</name>
<keyword evidence="1" id="KW-0472">Membrane</keyword>
<proteinExistence type="predicted"/>
<organism evidence="2 3">
    <name type="scientific">Candidatus Mesenet longicola</name>
    <dbReference type="NCBI Taxonomy" id="1892558"/>
    <lineage>
        <taxon>Bacteria</taxon>
        <taxon>Pseudomonadati</taxon>
        <taxon>Pseudomonadota</taxon>
        <taxon>Alphaproteobacteria</taxon>
        <taxon>Rickettsiales</taxon>
        <taxon>Anaplasmataceae</taxon>
        <taxon>Candidatus Mesenet</taxon>
    </lineage>
</organism>
<evidence type="ECO:0000313" key="2">
    <source>
        <dbReference type="EMBL" id="GHM60121.1"/>
    </source>
</evidence>
<accession>A0A8J3HYX6</accession>
<gene>
    <name evidence="2" type="ORF">sL5_11140</name>
</gene>
<evidence type="ECO:0000313" key="3">
    <source>
        <dbReference type="Proteomes" id="UP000637906"/>
    </source>
</evidence>
<keyword evidence="3" id="KW-1185">Reference proteome</keyword>
<sequence length="84" mass="8622">MSKSILKGVGILAAGLAVMAVVVAAPVTMGIAIFDRSRGINDGVVIAAKVFFALAILSGIISTCLKGVCVQGINGHDQDINYYN</sequence>
<dbReference type="AlphaFoldDB" id="A0A8J3HYX6"/>
<keyword evidence="1" id="KW-1133">Transmembrane helix</keyword>
<feature type="transmembrane region" description="Helical" evidence="1">
    <location>
        <begin position="12"/>
        <end position="34"/>
    </location>
</feature>
<comment type="caution">
    <text evidence="2">The sequence shown here is derived from an EMBL/GenBank/DDBJ whole genome shotgun (WGS) entry which is preliminary data.</text>
</comment>
<dbReference type="EMBL" id="BNGU01000084">
    <property type="protein sequence ID" value="GHM60121.1"/>
    <property type="molecule type" value="Genomic_DNA"/>
</dbReference>
<dbReference type="Proteomes" id="UP000637906">
    <property type="component" value="Unassembled WGS sequence"/>
</dbReference>
<protein>
    <submittedName>
        <fullName evidence="2">Uncharacterized protein</fullName>
    </submittedName>
</protein>
<evidence type="ECO:0000256" key="1">
    <source>
        <dbReference type="SAM" id="Phobius"/>
    </source>
</evidence>
<feature type="transmembrane region" description="Helical" evidence="1">
    <location>
        <begin position="46"/>
        <end position="65"/>
    </location>
</feature>
<reference evidence="2 3" key="1">
    <citation type="journal article" date="2021" name="Microb. Ecol.">
        <title>Candidatus Mesenet longicola: Novel Endosymbionts of Brontispa longissima that Induce Cytoplasmic Incompatibility.</title>
        <authorList>
            <person name="Takano S."/>
            <person name="Gotoh Y."/>
            <person name="Hayashi T."/>
        </authorList>
    </citation>
    <scope>NUCLEOTIDE SEQUENCE [LARGE SCALE GENOMIC DNA]</scope>
    <source>
        <strain evidence="2">L5</strain>
    </source>
</reference>
<keyword evidence="1" id="KW-0812">Transmembrane</keyword>